<evidence type="ECO:0000313" key="2">
    <source>
        <dbReference type="Proteomes" id="UP000294588"/>
    </source>
</evidence>
<gene>
    <name evidence="1" type="ORF">E0946_02080</name>
</gene>
<proteinExistence type="predicted"/>
<accession>A0AC61QK48</accession>
<reference evidence="1" key="1">
    <citation type="submission" date="2019-03" db="EMBL/GenBank/DDBJ databases">
        <title>Candidatus Syntrophosphaera thermopropionivorans: a novel player in syntrophic propionate oxidation during anaerobic digestion.</title>
        <authorList>
            <person name="Dyksma S."/>
        </authorList>
    </citation>
    <scope>NUCLEOTIDE SEQUENCE</scope>
    <source>
        <strain evidence="1">W5</strain>
    </source>
</reference>
<evidence type="ECO:0000313" key="1">
    <source>
        <dbReference type="EMBL" id="TDF73826.1"/>
    </source>
</evidence>
<name>A0AC61QK48_9BACT</name>
<dbReference type="Proteomes" id="UP000294588">
    <property type="component" value="Unassembled WGS sequence"/>
</dbReference>
<comment type="caution">
    <text evidence="1">The sequence shown here is derived from an EMBL/GenBank/DDBJ whole genome shotgun (WGS) entry which is preliminary data.</text>
</comment>
<organism evidence="1 2">
    <name type="scientific">Candidatus Syntrophosphaera thermopropionivorans</name>
    <dbReference type="NCBI Taxonomy" id="2593015"/>
    <lineage>
        <taxon>Bacteria</taxon>
        <taxon>Pseudomonadati</taxon>
        <taxon>Candidatus Cloacimonadota</taxon>
        <taxon>Candidatus Cloacimonadia</taxon>
        <taxon>Candidatus Cloacimonadales</taxon>
        <taxon>Candidatus Cloacimonadaceae</taxon>
        <taxon>Candidatus Syntrophosphaera</taxon>
    </lineage>
</organism>
<sequence>MKIKFKKDSSMKEKKLSLFTLFLLLLMLPSLYAKYSDEFPYGIYANLRNGDKVDYPSRYATINLMKTLGYNATIMGTQKGDPDLPGLLKDLDNSQIDAWVLDWGWDKDPESDLHYASYPLSASSYFRFEAEFSSEKDVRIGDGMDNQYWYAAQSEKNLYRTGKEDMAPDASYGYVWKAEKGKDQPGHIFTDLRYRWQNRNGFYVRFGSEFILYQTNPPDYPDDYIWVKFRFKISNLQSGISSNTPLLRFYVTGFELYGTGFSSQMKILNHWIDNQQRSETIFTVHDYLLNRRGNEFLELELKIPYKDLIDANLLTADIDHNPATPDSREFLRLVNLNPRVYWYGNCDVELDYVEIEDELHHKISHDKNYWQDKILQRMDNVISQGEGNVKGFYTFDEPYQGQFDSFKLMQEIASQEDIPVFTAVYDFQVTNITLNKEQGIYYDHIDAFSKIAQPQIIAPDIYPLKPDLIWNATEGEKGKFIQYILDQKLLSVYQDCMEYRDKKEEGKFYPIVQVLGKWTLYQGQEQWVDWIQPTTAAQKVLLYLPLCFKPDGIFHYCLRSYQDIKGYGQRSIAFSRVGMPDYPLLVPDPITWRAVSLSNPRIKAYGVIIKDLNWQNSECIGTSRKKFKKAEKDNPIQYIQVQKQGIGEYEGYIQCATYLDKEENLWLMVVNRRANFFLPGIITEPQFVPPEEFDIYFPEAPPQKLLLTFKDSGRKNPYQNYAFYDPYEDKFYPYHNGNIEIELPAGEGRLLKLVNRTSNDR</sequence>
<dbReference type="EMBL" id="SMOG01000003">
    <property type="protein sequence ID" value="TDF73826.1"/>
    <property type="molecule type" value="Genomic_DNA"/>
</dbReference>
<keyword evidence="2" id="KW-1185">Reference proteome</keyword>
<protein>
    <submittedName>
        <fullName evidence="1">Uncharacterized protein</fullName>
    </submittedName>
</protein>